<protein>
    <submittedName>
        <fullName evidence="2">Aldose 1-epimerase</fullName>
    </submittedName>
    <submittedName>
        <fullName evidence="1">Galactose mutarotase</fullName>
    </submittedName>
</protein>
<dbReference type="EMBL" id="JFYZ01000050">
    <property type="protein sequence ID" value="EZP72617.1"/>
    <property type="molecule type" value="Genomic_DNA"/>
</dbReference>
<dbReference type="Pfam" id="PF01263">
    <property type="entry name" value="Aldose_epim"/>
    <property type="match status" value="1"/>
</dbReference>
<reference evidence="2 3" key="1">
    <citation type="submission" date="2014-03" db="EMBL/GenBank/DDBJ databases">
        <title>Whole genome sequence of Novosphingobium resinovorum KF1.</title>
        <authorList>
            <person name="Gan H.M."/>
            <person name="Gan H.Y."/>
            <person name="Chew T.H."/>
            <person name="Savka M.A."/>
        </authorList>
    </citation>
    <scope>NUCLEOTIDE SEQUENCE [LARGE SCALE GENOMIC DNA]</scope>
    <source>
        <strain evidence="2 3">KF1</strain>
    </source>
</reference>
<dbReference type="GO" id="GO:0016853">
    <property type="term" value="F:isomerase activity"/>
    <property type="evidence" value="ECO:0007669"/>
    <property type="project" value="InterPro"/>
</dbReference>
<dbReference type="InterPro" id="IPR014718">
    <property type="entry name" value="GH-type_carb-bd"/>
</dbReference>
<evidence type="ECO:0000313" key="3">
    <source>
        <dbReference type="Proteomes" id="UP000024329"/>
    </source>
</evidence>
<gene>
    <name evidence="1" type="ORF">BES08_20260</name>
    <name evidence="2" type="ORF">BV97_05075</name>
</gene>
<dbReference type="InterPro" id="IPR011013">
    <property type="entry name" value="Gal_mutarotase_sf_dom"/>
</dbReference>
<reference evidence="1" key="2">
    <citation type="submission" date="2016-08" db="EMBL/GenBank/DDBJ databases">
        <authorList>
            <person name="Seilhamer J.J."/>
        </authorList>
    </citation>
    <scope>NUCLEOTIDE SEQUENCE [LARGE SCALE GENOMIC DNA]</scope>
    <source>
        <strain evidence="1">SA1</strain>
        <plasmid evidence="1">pSA1</plasmid>
    </source>
</reference>
<dbReference type="EMBL" id="CP017076">
    <property type="protein sequence ID" value="AOR79208.1"/>
    <property type="molecule type" value="Genomic_DNA"/>
</dbReference>
<dbReference type="RefSeq" id="WP_051587182.1">
    <property type="nucleotide sequence ID" value="NZ_CP017076.1"/>
</dbReference>
<dbReference type="InterPro" id="IPR008183">
    <property type="entry name" value="Aldose_1/G6P_1-epimerase"/>
</dbReference>
<dbReference type="Gene3D" id="2.70.98.10">
    <property type="match status" value="1"/>
</dbReference>
<evidence type="ECO:0000313" key="2">
    <source>
        <dbReference type="EMBL" id="EZP72617.1"/>
    </source>
</evidence>
<organism evidence="2 3">
    <name type="scientific">Novosphingobium resinovorum</name>
    <dbReference type="NCBI Taxonomy" id="158500"/>
    <lineage>
        <taxon>Bacteria</taxon>
        <taxon>Pseudomonadati</taxon>
        <taxon>Pseudomonadota</taxon>
        <taxon>Alphaproteobacteria</taxon>
        <taxon>Sphingomonadales</taxon>
        <taxon>Sphingomonadaceae</taxon>
        <taxon>Novosphingobium</taxon>
    </lineage>
</organism>
<dbReference type="SUPFAM" id="SSF74650">
    <property type="entry name" value="Galactose mutarotase-like"/>
    <property type="match status" value="1"/>
</dbReference>
<evidence type="ECO:0000313" key="1">
    <source>
        <dbReference type="EMBL" id="AOR79208.1"/>
    </source>
</evidence>
<dbReference type="Proteomes" id="UP000094626">
    <property type="component" value="Plasmid pSA1"/>
</dbReference>
<keyword evidence="4" id="KW-1185">Reference proteome</keyword>
<sequence>MIELRSGSSEATLLPHLGGSIGSFAVGGKHILRPTPADAASPLDAACFPLVPYANRIADGRFSFAAKDYALPRNVAGFEHPIHGLGWIMPWMVKDEQADHAALACMHSADAHWPWDWSATQSFVLEDGALHVTLEVVNRSDRAMPCGLGQHPYFVREPGGRLQFAAEGVWINNAGMIPEHPAPADHFGNFAQGAVPRADTLTDNCWFGWNGTAAWQGVELRSDDARFVHVFAPPGEDFVCIEPTSQMPDAFNRRDNAGTAVLEPGQSAGLGMVIRAAPN</sequence>
<dbReference type="GO" id="GO:0005975">
    <property type="term" value="P:carbohydrate metabolic process"/>
    <property type="evidence" value="ECO:0007669"/>
    <property type="project" value="InterPro"/>
</dbReference>
<dbReference type="OrthoDB" id="9796517at2"/>
<dbReference type="PATRIC" id="fig|158500.4.peg.5153"/>
<geneLocation type="plasmid" evidence="1 4">
    <name>pSA1</name>
</geneLocation>
<keyword evidence="1" id="KW-0614">Plasmid</keyword>
<reference evidence="4" key="3">
    <citation type="journal article" date="2017" name="J. Biotechnol.">
        <title>Complete genome sequence of Novosphingobium resinovorum SA1, a versatile xenobiotic-degrading bacterium capable of utilizing sulfanilic acid.</title>
        <authorList>
            <person name="Hegedus B."/>
            <person name="Kos P.B."/>
            <person name="Balint B."/>
            <person name="Maroti G."/>
            <person name="Gan H.M."/>
            <person name="Perei K."/>
            <person name="Rakhely G."/>
        </authorList>
    </citation>
    <scope>NUCLEOTIDE SEQUENCE [LARGE SCALE GENOMIC DNA]</scope>
    <source>
        <strain evidence="4">SA1</strain>
    </source>
</reference>
<proteinExistence type="predicted"/>
<dbReference type="KEGG" id="nre:BES08_20260"/>
<name>A0A031JH91_9SPHN</name>
<dbReference type="eggNOG" id="COG2017">
    <property type="taxonomic scope" value="Bacteria"/>
</dbReference>
<dbReference type="Proteomes" id="UP000024329">
    <property type="component" value="Unassembled WGS sequence"/>
</dbReference>
<evidence type="ECO:0000313" key="4">
    <source>
        <dbReference type="Proteomes" id="UP000094626"/>
    </source>
</evidence>
<dbReference type="GO" id="GO:0030246">
    <property type="term" value="F:carbohydrate binding"/>
    <property type="evidence" value="ECO:0007669"/>
    <property type="project" value="InterPro"/>
</dbReference>
<dbReference type="AlphaFoldDB" id="A0A031JH91"/>
<accession>A0A031JH91</accession>
<dbReference type="CDD" id="cd09021">
    <property type="entry name" value="Aldose_epim_Ec_YphB"/>
    <property type="match status" value="1"/>
</dbReference>